<evidence type="ECO:0000313" key="1">
    <source>
        <dbReference type="EMBL" id="OEU99725.1"/>
    </source>
</evidence>
<protein>
    <submittedName>
        <fullName evidence="1">Uncharacterized protein</fullName>
    </submittedName>
</protein>
<organism evidence="1 2">
    <name type="scientific">Streptomyces qinglanensis</name>
    <dbReference type="NCBI Taxonomy" id="943816"/>
    <lineage>
        <taxon>Bacteria</taxon>
        <taxon>Bacillati</taxon>
        <taxon>Actinomycetota</taxon>
        <taxon>Actinomycetes</taxon>
        <taxon>Kitasatosporales</taxon>
        <taxon>Streptomycetaceae</taxon>
        <taxon>Streptomyces</taxon>
    </lineage>
</organism>
<sequence length="75" mass="8000">MTPSPPIVVCPPEERGGRRVLLDGQEIGRAFSLYDLVELLTGAGLDAAATEFEDTSVFEWRGGGPYSWQGSGQGT</sequence>
<reference evidence="1 2" key="1">
    <citation type="journal article" date="2016" name="Front. Microbiol.">
        <title>Comparative Genomics Analysis of Streptomyces Species Reveals Their Adaptation to the Marine Environment and Their Diversity at the Genomic Level.</title>
        <authorList>
            <person name="Tian X."/>
            <person name="Zhang Z."/>
            <person name="Yang T."/>
            <person name="Chen M."/>
            <person name="Li J."/>
            <person name="Chen F."/>
            <person name="Yang J."/>
            <person name="Li W."/>
            <person name="Zhang B."/>
            <person name="Zhang Z."/>
            <person name="Wu J."/>
            <person name="Zhang C."/>
            <person name="Long L."/>
            <person name="Xiao J."/>
        </authorList>
    </citation>
    <scope>NUCLEOTIDE SEQUENCE [LARGE SCALE GENOMIC DNA]</scope>
    <source>
        <strain evidence="1 2">SCSIO M10379</strain>
    </source>
</reference>
<dbReference type="RefSeq" id="WP_069992487.1">
    <property type="nucleotide sequence ID" value="NZ_LJGV01000022.1"/>
</dbReference>
<accession>A0A1E7K757</accession>
<proteinExistence type="predicted"/>
<dbReference type="AlphaFoldDB" id="A0A1E7K757"/>
<dbReference type="Proteomes" id="UP000175829">
    <property type="component" value="Unassembled WGS sequence"/>
</dbReference>
<dbReference type="EMBL" id="LJGV01000022">
    <property type="protein sequence ID" value="OEU99725.1"/>
    <property type="molecule type" value="Genomic_DNA"/>
</dbReference>
<name>A0A1E7K757_9ACTN</name>
<gene>
    <name evidence="1" type="ORF">AN217_20090</name>
</gene>
<comment type="caution">
    <text evidence="1">The sequence shown here is derived from an EMBL/GenBank/DDBJ whole genome shotgun (WGS) entry which is preliminary data.</text>
</comment>
<evidence type="ECO:0000313" key="2">
    <source>
        <dbReference type="Proteomes" id="UP000175829"/>
    </source>
</evidence>